<dbReference type="PANTHER" id="PTHR43108">
    <property type="entry name" value="N-ACETYLGLUCOSAMINE-6-SULFATASE FAMILY MEMBER"/>
    <property type="match status" value="1"/>
</dbReference>
<feature type="chain" id="PRO_5029726431" evidence="16">
    <location>
        <begin position="25"/>
        <end position="879"/>
    </location>
</feature>
<name>A0A7K9HCM4_9PICI</name>
<evidence type="ECO:0000256" key="14">
    <source>
        <dbReference type="PIRSR" id="PIRSR036665-52"/>
    </source>
</evidence>
<sequence length="879" mass="102273">MAQLSIVLGLFMMTVLSLLDGSSAFLLNQRLKGRFQRDRRNIRPNIILVLTDDQDVELGSMQVMNKTRRIMEHGGAHFINAFVTTPMCCPSRSSILTGKYVHNHNTYTNNENCSSPSWQAQHEIRTFAVYLNNTGYRTAFFGKYLNEYNGSYVPPGWKEWVGLLKNSRFYNYTLCRNGVKEKHGYDYSRDYLTDLITNDSITFFRISKKMYPHRPVLMVISHAAPHGPEDSAPQYSHLFPNASQHITPSYNYAPNPDKHWIMRYTGPMKPIHMEFTNMLQRKRLQTLMSVDDSMEMIYNTLVETGELENTYIIYTADHGYHIGQFGLVKGKSMPYEFDIRVPFYVRGPNVEAGSLNPHIVLNIDLAPTILDIAGLDIPSDMDGKSILKLLDSERPVNRFHLKKKMKVWRDSFLVERGKLLHKRENEKVDAQEENFLPKYQRVKDLCQRAEYQTACEQLGQKWQCVEDASGKLKLHKCKGMANLAAAGNSKGTSNILPKYYSRNSEDCNCEENEYKLSHAGRRKKLFSKKKYKPSYIRNRSIRSVSVELDGTVYNLGLEDGYQPVLPRNISKRHKLQRAVLHEEEDKDMGEYSGTGGIAEYTAPNLIKVTHRCYILENDTVQCDTDLYRSLQAWKDHKLHIDHEIETLQNKIKNLREVRGHLKKKRPEECDCNKISYHSKHKSKLRHKGSSLHPFKKALQEKDRLWLLREQRRKKKLRKLLKRIKNNDTCSMPGLTCFTHDNQHWQTAPLWTLGPFCACTSANNNTYWCLRTINETHNFLFCEFATGFLEYFDLNTDPYQLMNAVNTLDRDVLNQLHVQLMELRSCKGYKQCNPRTRNMDLGLKDGSYEQYRQFQRRKWPDVKRPASAKSLGQLWEGWEG</sequence>
<evidence type="ECO:0000256" key="1">
    <source>
        <dbReference type="ARBA" id="ARBA00004240"/>
    </source>
</evidence>
<dbReference type="PIRSF" id="PIRSF036665">
    <property type="entry name" value="Sulf1"/>
    <property type="match status" value="1"/>
</dbReference>
<evidence type="ECO:0000256" key="10">
    <source>
        <dbReference type="ARBA" id="ARBA00023034"/>
    </source>
</evidence>
<feature type="signal peptide" evidence="16">
    <location>
        <begin position="1"/>
        <end position="24"/>
    </location>
</feature>
<keyword evidence="7" id="KW-0378">Hydrolase</keyword>
<dbReference type="GO" id="GO:0005783">
    <property type="term" value="C:endoplasmic reticulum"/>
    <property type="evidence" value="ECO:0007669"/>
    <property type="project" value="UniProtKB-SubCell"/>
</dbReference>
<feature type="binding site" evidence="14">
    <location>
        <position position="318"/>
    </location>
    <ligand>
        <name>Ca(2+)</name>
        <dbReference type="ChEBI" id="CHEBI:29108"/>
    </ligand>
</feature>
<protein>
    <submittedName>
        <fullName evidence="19">SULF2 sulfatase</fullName>
    </submittedName>
</protein>
<dbReference type="InterPro" id="IPR014615">
    <property type="entry name" value="Extracellular_sulfatase"/>
</dbReference>
<dbReference type="GO" id="GO:0040037">
    <property type="term" value="P:negative regulation of fibroblast growth factor receptor signaling pathway"/>
    <property type="evidence" value="ECO:0007669"/>
    <property type="project" value="TreeGrafter"/>
</dbReference>
<comment type="similarity">
    <text evidence="4">Belongs to the sulfatase family.</text>
</comment>
<evidence type="ECO:0000256" key="13">
    <source>
        <dbReference type="PIRSR" id="PIRSR036665-51"/>
    </source>
</evidence>
<evidence type="ECO:0000313" key="20">
    <source>
        <dbReference type="Proteomes" id="UP000534107"/>
    </source>
</evidence>
<keyword evidence="20" id="KW-1185">Reference proteome</keyword>
<feature type="modified residue" description="3-oxoalanine (Cys)" evidence="12">
    <location>
        <position position="88"/>
    </location>
</feature>
<evidence type="ECO:0000256" key="8">
    <source>
        <dbReference type="ARBA" id="ARBA00022824"/>
    </source>
</evidence>
<dbReference type="GO" id="GO:0010575">
    <property type="term" value="P:positive regulation of vascular endothelial growth factor production"/>
    <property type="evidence" value="ECO:0007669"/>
    <property type="project" value="TreeGrafter"/>
</dbReference>
<dbReference type="OrthoDB" id="96314at2759"/>
<evidence type="ECO:0000256" key="9">
    <source>
        <dbReference type="ARBA" id="ARBA00022837"/>
    </source>
</evidence>
<evidence type="ECO:0000313" key="19">
    <source>
        <dbReference type="EMBL" id="NXH10775.1"/>
    </source>
</evidence>
<feature type="domain" description="Extracellular sulfatase C-terminal" evidence="18">
    <location>
        <begin position="532"/>
        <end position="673"/>
    </location>
</feature>
<dbReference type="GO" id="GO:0005539">
    <property type="term" value="F:glycosaminoglycan binding"/>
    <property type="evidence" value="ECO:0007669"/>
    <property type="project" value="TreeGrafter"/>
</dbReference>
<keyword evidence="11" id="KW-0325">Glycoprotein</keyword>
<evidence type="ECO:0000256" key="12">
    <source>
        <dbReference type="PIRSR" id="PIRSR036665-50"/>
    </source>
</evidence>
<comment type="PTM">
    <text evidence="12">The conversion to 3-oxoalanine (also known as C-formylglycine, FGly), of a serine or cysteine residue in prokaryotes and of a cysteine residue in eukaryotes, is critical for catalytic activity.</text>
</comment>
<dbReference type="Proteomes" id="UP000534107">
    <property type="component" value="Unassembled WGS sequence"/>
</dbReference>
<feature type="binding site" description="via 3-oxoalanine" evidence="14">
    <location>
        <position position="88"/>
    </location>
    <ligand>
        <name>Ca(2+)</name>
        <dbReference type="ChEBI" id="CHEBI:29108"/>
    </ligand>
</feature>
<dbReference type="GO" id="GO:0005795">
    <property type="term" value="C:Golgi stack"/>
    <property type="evidence" value="ECO:0007669"/>
    <property type="project" value="UniProtKB-SubCell"/>
</dbReference>
<comment type="caution">
    <text evidence="19">The sequence shown here is derived from an EMBL/GenBank/DDBJ whole genome shotgun (WGS) entry which is preliminary data.</text>
</comment>
<dbReference type="CDD" id="cd16147">
    <property type="entry name" value="G6S"/>
    <property type="match status" value="1"/>
</dbReference>
<keyword evidence="8" id="KW-0256">Endoplasmic reticulum</keyword>
<organism evidence="19 20">
    <name type="scientific">Bucco capensis</name>
    <name type="common">collared puffbird</name>
    <dbReference type="NCBI Taxonomy" id="135168"/>
    <lineage>
        <taxon>Eukaryota</taxon>
        <taxon>Metazoa</taxon>
        <taxon>Chordata</taxon>
        <taxon>Craniata</taxon>
        <taxon>Vertebrata</taxon>
        <taxon>Euteleostomi</taxon>
        <taxon>Archelosauria</taxon>
        <taxon>Archosauria</taxon>
        <taxon>Dinosauria</taxon>
        <taxon>Saurischia</taxon>
        <taxon>Theropoda</taxon>
        <taxon>Coelurosauria</taxon>
        <taxon>Aves</taxon>
        <taxon>Neognathae</taxon>
        <taxon>Neoaves</taxon>
        <taxon>Telluraves</taxon>
        <taxon>Coraciimorphae</taxon>
        <taxon>Piciformes</taxon>
        <taxon>Bucconidae</taxon>
        <taxon>Bucco</taxon>
    </lineage>
</organism>
<evidence type="ECO:0000259" key="18">
    <source>
        <dbReference type="Pfam" id="PF12548"/>
    </source>
</evidence>
<evidence type="ECO:0000256" key="16">
    <source>
        <dbReference type="SAM" id="SignalP"/>
    </source>
</evidence>
<dbReference type="Pfam" id="PF00884">
    <property type="entry name" value="Sulfatase"/>
    <property type="match status" value="1"/>
</dbReference>
<dbReference type="GO" id="GO:0005509">
    <property type="term" value="F:calcium ion binding"/>
    <property type="evidence" value="ECO:0007669"/>
    <property type="project" value="InterPro"/>
</dbReference>
<evidence type="ECO:0000256" key="7">
    <source>
        <dbReference type="ARBA" id="ARBA00022801"/>
    </source>
</evidence>
<feature type="non-terminal residue" evidence="19">
    <location>
        <position position="1"/>
    </location>
</feature>
<keyword evidence="10" id="KW-0333">Golgi apparatus</keyword>
<feature type="coiled-coil region" evidence="15">
    <location>
        <begin position="637"/>
        <end position="664"/>
    </location>
</feature>
<keyword evidence="5 14" id="KW-0479">Metal-binding</keyword>
<dbReference type="AlphaFoldDB" id="A0A7K9HCM4"/>
<feature type="binding site" evidence="14">
    <location>
        <position position="317"/>
    </location>
    <ligand>
        <name>Ca(2+)</name>
        <dbReference type="ChEBI" id="CHEBI:29108"/>
    </ligand>
</feature>
<proteinExistence type="inferred from homology"/>
<dbReference type="SUPFAM" id="SSF53649">
    <property type="entry name" value="Alkaline phosphatase-like"/>
    <property type="match status" value="2"/>
</dbReference>
<dbReference type="InterPro" id="IPR017850">
    <property type="entry name" value="Alkaline_phosphatase_core_sf"/>
</dbReference>
<comment type="cofactor">
    <cofactor evidence="14">
        <name>Ca(2+)</name>
        <dbReference type="ChEBI" id="CHEBI:29108"/>
    </cofactor>
    <text evidence="14">Binds 1 Ca(2+) ion per subunit.</text>
</comment>
<dbReference type="InterPro" id="IPR000917">
    <property type="entry name" value="Sulfatase_N"/>
</dbReference>
<dbReference type="GO" id="GO:0030177">
    <property type="term" value="P:positive regulation of Wnt signaling pathway"/>
    <property type="evidence" value="ECO:0007669"/>
    <property type="project" value="TreeGrafter"/>
</dbReference>
<evidence type="ECO:0000256" key="3">
    <source>
        <dbReference type="ARBA" id="ARBA00004348"/>
    </source>
</evidence>
<dbReference type="FunFam" id="3.40.720.10:FF:000003">
    <property type="entry name" value="Extracellular sulfatase"/>
    <property type="match status" value="1"/>
</dbReference>
<dbReference type="Gene3D" id="3.40.720.10">
    <property type="entry name" value="Alkaline Phosphatase, subunit A"/>
    <property type="match status" value="1"/>
</dbReference>
<feature type="binding site" evidence="14">
    <location>
        <position position="53"/>
    </location>
    <ligand>
        <name>Ca(2+)</name>
        <dbReference type="ChEBI" id="CHEBI:29108"/>
    </ligand>
</feature>
<evidence type="ECO:0000256" key="2">
    <source>
        <dbReference type="ARBA" id="ARBA00004241"/>
    </source>
</evidence>
<evidence type="ECO:0000256" key="15">
    <source>
        <dbReference type="SAM" id="Coils"/>
    </source>
</evidence>
<dbReference type="PROSITE" id="PS00523">
    <property type="entry name" value="SULFATASE_1"/>
    <property type="match status" value="1"/>
</dbReference>
<feature type="binding site" evidence="14">
    <location>
        <position position="52"/>
    </location>
    <ligand>
        <name>Ca(2+)</name>
        <dbReference type="ChEBI" id="CHEBI:29108"/>
    </ligand>
</feature>
<feature type="non-terminal residue" evidence="19">
    <location>
        <position position="879"/>
    </location>
</feature>
<dbReference type="GO" id="GO:0008449">
    <property type="term" value="F:N-acetylglucosamine-6-sulfatase activity"/>
    <property type="evidence" value="ECO:0007669"/>
    <property type="project" value="TreeGrafter"/>
</dbReference>
<evidence type="ECO:0000256" key="6">
    <source>
        <dbReference type="ARBA" id="ARBA00022729"/>
    </source>
</evidence>
<keyword evidence="6 16" id="KW-0732">Signal</keyword>
<keyword evidence="9 14" id="KW-0106">Calcium</keyword>
<comment type="subcellular location">
    <subcellularLocation>
        <location evidence="2">Cell surface</location>
    </subcellularLocation>
    <subcellularLocation>
        <location evidence="1">Endoplasmic reticulum</location>
    </subcellularLocation>
    <subcellularLocation>
        <location evidence="3">Golgi apparatus</location>
        <location evidence="3">Golgi stack</location>
    </subcellularLocation>
</comment>
<feature type="domain" description="Sulfatase N-terminal" evidence="17">
    <location>
        <begin position="44"/>
        <end position="374"/>
    </location>
</feature>
<dbReference type="GO" id="GO:0030201">
    <property type="term" value="P:heparan sulfate proteoglycan metabolic process"/>
    <property type="evidence" value="ECO:0007669"/>
    <property type="project" value="TreeGrafter"/>
</dbReference>
<feature type="active site" description="Nucleophile" evidence="13">
    <location>
        <position position="88"/>
    </location>
</feature>
<keyword evidence="15" id="KW-0175">Coiled coil</keyword>
<accession>A0A7K9HCM4</accession>
<dbReference type="GO" id="GO:0009986">
    <property type="term" value="C:cell surface"/>
    <property type="evidence" value="ECO:0007669"/>
    <property type="project" value="UniProtKB-SubCell"/>
</dbReference>
<dbReference type="PANTHER" id="PTHR43108:SF4">
    <property type="entry name" value="EXTRACELLULAR SULFATASE SULF-2"/>
    <property type="match status" value="1"/>
</dbReference>
<evidence type="ECO:0000256" key="4">
    <source>
        <dbReference type="ARBA" id="ARBA00008779"/>
    </source>
</evidence>
<gene>
    <name evidence="19" type="primary">Sulf2</name>
    <name evidence="19" type="ORF">BUCCAP_R10391</name>
</gene>
<dbReference type="GO" id="GO:0032836">
    <property type="term" value="P:glomerular basement membrane development"/>
    <property type="evidence" value="ECO:0007669"/>
    <property type="project" value="TreeGrafter"/>
</dbReference>
<evidence type="ECO:0000259" key="17">
    <source>
        <dbReference type="Pfam" id="PF00884"/>
    </source>
</evidence>
<dbReference type="InterPro" id="IPR024609">
    <property type="entry name" value="Extracellular_sulfatase_C"/>
</dbReference>
<reference evidence="19 20" key="1">
    <citation type="submission" date="2019-09" db="EMBL/GenBank/DDBJ databases">
        <title>Bird 10,000 Genomes (B10K) Project - Family phase.</title>
        <authorList>
            <person name="Zhang G."/>
        </authorList>
    </citation>
    <scope>NUCLEOTIDE SEQUENCE [LARGE SCALE GENOMIC DNA]</scope>
    <source>
        <strain evidence="19">B10K-DU-001-16</strain>
        <tissue evidence="19">Muscle</tissue>
    </source>
</reference>
<evidence type="ECO:0000256" key="5">
    <source>
        <dbReference type="ARBA" id="ARBA00022723"/>
    </source>
</evidence>
<dbReference type="EMBL" id="VWZO01002743">
    <property type="protein sequence ID" value="NXH10775.1"/>
    <property type="molecule type" value="Genomic_DNA"/>
</dbReference>
<dbReference type="GO" id="GO:0005886">
    <property type="term" value="C:plasma membrane"/>
    <property type="evidence" value="ECO:0007669"/>
    <property type="project" value="TreeGrafter"/>
</dbReference>
<dbReference type="InterPro" id="IPR024607">
    <property type="entry name" value="Sulfatase_CS"/>
</dbReference>
<evidence type="ECO:0000256" key="11">
    <source>
        <dbReference type="ARBA" id="ARBA00023180"/>
    </source>
</evidence>
<dbReference type="Pfam" id="PF12548">
    <property type="entry name" value="DUF3740"/>
    <property type="match status" value="1"/>
</dbReference>